<keyword evidence="4" id="KW-1185">Reference proteome</keyword>
<organism evidence="3 4">
    <name type="scientific">Glycomyces paridis</name>
    <dbReference type="NCBI Taxonomy" id="2126555"/>
    <lineage>
        <taxon>Bacteria</taxon>
        <taxon>Bacillati</taxon>
        <taxon>Actinomycetota</taxon>
        <taxon>Actinomycetes</taxon>
        <taxon>Glycomycetales</taxon>
        <taxon>Glycomycetaceae</taxon>
        <taxon>Glycomyces</taxon>
    </lineage>
</organism>
<comment type="caution">
    <text evidence="3">The sequence shown here is derived from an EMBL/GenBank/DDBJ whole genome shotgun (WGS) entry which is preliminary data.</text>
</comment>
<name>A0A4V4HQ04_9ACTN</name>
<evidence type="ECO:0000313" key="4">
    <source>
        <dbReference type="Proteomes" id="UP000305792"/>
    </source>
</evidence>
<sequence>MNGPHANPAVLRHNDYGPLVRTDDDPVLSVSVVVPAHGHQDKLDVTLAALAAQTSPADLLEVVVVDDGSTPPLRLPELRPEHTRLIAPDPVTTGVGWASAHATNTGAAHSDGDVILRLDSDMLVFDDHVASQLRWHHTADYLAVLGHKRFVDYRPGDLDPAAVFAAVREGRAGELFDAGASEPQWIETIIDVTGGLREADHRAFRVLVGASFSVHRSLFEASGGMDAEVVLGSDTVFGYRLHQAGAVFVPDDRSSSWHLGPRQIAARGDLAKRYRRPHIANRVPELDRKRPRASRGWDTPLADVIVVPSTPDTDAAEREPATDAPTASGADVDIESCVDALLSGSVPDLRVTVLGKWPEPVTGRHAPLDDPDLDARLLVESFRGEPRVRFAAEAPVDPRVPYRLHVPDAVTAGPEAVASIVAHANEHRLGLVEVALPQGMVRLERTAAAARAAHLGVAIDAVWGYQRVVSGPLAAAFTAPEPSVAAEPGGAAEGLGGKAFGLLKRTLGR</sequence>
<evidence type="ECO:0000256" key="1">
    <source>
        <dbReference type="SAM" id="MobiDB-lite"/>
    </source>
</evidence>
<feature type="region of interest" description="Disordered" evidence="1">
    <location>
        <begin position="309"/>
        <end position="330"/>
    </location>
</feature>
<dbReference type="PANTHER" id="PTHR43685:SF3">
    <property type="entry name" value="SLR2126 PROTEIN"/>
    <property type="match status" value="1"/>
</dbReference>
<dbReference type="InterPro" id="IPR050834">
    <property type="entry name" value="Glycosyltransf_2"/>
</dbReference>
<dbReference type="Pfam" id="PF00535">
    <property type="entry name" value="Glycos_transf_2"/>
    <property type="match status" value="1"/>
</dbReference>
<dbReference type="PANTHER" id="PTHR43685">
    <property type="entry name" value="GLYCOSYLTRANSFERASE"/>
    <property type="match status" value="1"/>
</dbReference>
<evidence type="ECO:0000313" key="3">
    <source>
        <dbReference type="EMBL" id="THV31946.1"/>
    </source>
</evidence>
<dbReference type="InterPro" id="IPR001173">
    <property type="entry name" value="Glyco_trans_2-like"/>
</dbReference>
<dbReference type="RefSeq" id="WP_136527723.1">
    <property type="nucleotide sequence ID" value="NZ_STGX01000001.1"/>
</dbReference>
<dbReference type="SUPFAM" id="SSF53448">
    <property type="entry name" value="Nucleotide-diphospho-sugar transferases"/>
    <property type="match status" value="1"/>
</dbReference>
<proteinExistence type="predicted"/>
<dbReference type="Proteomes" id="UP000305792">
    <property type="component" value="Unassembled WGS sequence"/>
</dbReference>
<dbReference type="GO" id="GO:0016740">
    <property type="term" value="F:transferase activity"/>
    <property type="evidence" value="ECO:0007669"/>
    <property type="project" value="UniProtKB-KW"/>
</dbReference>
<dbReference type="Gene3D" id="3.90.550.10">
    <property type="entry name" value="Spore Coat Polysaccharide Biosynthesis Protein SpsA, Chain A"/>
    <property type="match status" value="1"/>
</dbReference>
<gene>
    <name evidence="3" type="ORF">E9998_00325</name>
</gene>
<dbReference type="OrthoDB" id="5168148at2"/>
<accession>A0A4V4HQ04</accession>
<dbReference type="AlphaFoldDB" id="A0A4V4HQ04"/>
<dbReference type="EMBL" id="STGX01000001">
    <property type="protein sequence ID" value="THV31946.1"/>
    <property type="molecule type" value="Genomic_DNA"/>
</dbReference>
<reference evidence="3 4" key="1">
    <citation type="journal article" date="2018" name="Int. J. Syst. Evol. Microbiol.">
        <title>Glycomyces paridis sp. nov., isolated from the medicinal plant Paris polyphylla.</title>
        <authorList>
            <person name="Fang X.M."/>
            <person name="Bai J.L."/>
            <person name="Su J."/>
            <person name="Zhao L.L."/>
            <person name="Liu H.Y."/>
            <person name="Ma B.P."/>
            <person name="Zhang Y.Q."/>
            <person name="Yu L.Y."/>
        </authorList>
    </citation>
    <scope>NUCLEOTIDE SEQUENCE [LARGE SCALE GENOMIC DNA]</scope>
    <source>
        <strain evidence="3 4">CPCC 204357</strain>
    </source>
</reference>
<feature type="domain" description="Glycosyltransferase 2-like" evidence="2">
    <location>
        <begin position="31"/>
        <end position="151"/>
    </location>
</feature>
<dbReference type="InterPro" id="IPR029044">
    <property type="entry name" value="Nucleotide-diphossugar_trans"/>
</dbReference>
<evidence type="ECO:0000259" key="2">
    <source>
        <dbReference type="Pfam" id="PF00535"/>
    </source>
</evidence>
<dbReference type="CDD" id="cd00761">
    <property type="entry name" value="Glyco_tranf_GTA_type"/>
    <property type="match status" value="1"/>
</dbReference>
<keyword evidence="3" id="KW-0808">Transferase</keyword>
<protein>
    <submittedName>
        <fullName evidence="3">Glycosyltransferase family 2 protein</fullName>
    </submittedName>
</protein>